<proteinExistence type="predicted"/>
<dbReference type="SUPFAM" id="SSF51735">
    <property type="entry name" value="NAD(P)-binding Rossmann-fold domains"/>
    <property type="match status" value="1"/>
</dbReference>
<dbReference type="GO" id="GO:0000166">
    <property type="term" value="F:nucleotide binding"/>
    <property type="evidence" value="ECO:0007669"/>
    <property type="project" value="InterPro"/>
</dbReference>
<evidence type="ECO:0000259" key="1">
    <source>
        <dbReference type="Pfam" id="PF01408"/>
    </source>
</evidence>
<dbReference type="InterPro" id="IPR000683">
    <property type="entry name" value="Gfo/Idh/MocA-like_OxRdtase_N"/>
</dbReference>
<dbReference type="InterPro" id="IPR036291">
    <property type="entry name" value="NAD(P)-bd_dom_sf"/>
</dbReference>
<gene>
    <name evidence="2" type="ORF">METZ01_LOCUS2006</name>
</gene>
<dbReference type="AlphaFoldDB" id="A0A381N3G0"/>
<protein>
    <recommendedName>
        <fullName evidence="1">Gfo/Idh/MocA-like oxidoreductase N-terminal domain-containing protein</fullName>
    </recommendedName>
</protein>
<reference evidence="2" key="1">
    <citation type="submission" date="2018-05" db="EMBL/GenBank/DDBJ databases">
        <authorList>
            <person name="Lanie J.A."/>
            <person name="Ng W.-L."/>
            <person name="Kazmierczak K.M."/>
            <person name="Andrzejewski T.M."/>
            <person name="Davidsen T.M."/>
            <person name="Wayne K.J."/>
            <person name="Tettelin H."/>
            <person name="Glass J.I."/>
            <person name="Rusch D."/>
            <person name="Podicherti R."/>
            <person name="Tsui H.-C.T."/>
            <person name="Winkler M.E."/>
        </authorList>
    </citation>
    <scope>NUCLEOTIDE SEQUENCE</scope>
</reference>
<dbReference type="Gene3D" id="3.30.360.10">
    <property type="entry name" value="Dihydrodipicolinate Reductase, domain 2"/>
    <property type="match status" value="1"/>
</dbReference>
<dbReference type="EMBL" id="UINC01000105">
    <property type="protein sequence ID" value="SUZ49152.1"/>
    <property type="molecule type" value="Genomic_DNA"/>
</dbReference>
<accession>A0A381N3G0</accession>
<name>A0A381N3G0_9ZZZZ</name>
<dbReference type="Pfam" id="PF01408">
    <property type="entry name" value="GFO_IDH_MocA"/>
    <property type="match status" value="1"/>
</dbReference>
<evidence type="ECO:0000313" key="2">
    <source>
        <dbReference type="EMBL" id="SUZ49152.1"/>
    </source>
</evidence>
<feature type="domain" description="Gfo/Idh/MocA-like oxidoreductase N-terminal" evidence="1">
    <location>
        <begin position="1"/>
        <end position="91"/>
    </location>
</feature>
<organism evidence="2">
    <name type="scientific">marine metagenome</name>
    <dbReference type="NCBI Taxonomy" id="408172"/>
    <lineage>
        <taxon>unclassified sequences</taxon>
        <taxon>metagenomes</taxon>
        <taxon>ecological metagenomes</taxon>
    </lineage>
</organism>
<sequence length="331" mass="34874">MRVAVLGAGAVGARVARQLLTTDTVDRVVLRDTSADRLARVSRSLGERVVLEHHPFPADLEADVMVIASPRGTQLEAVEAAIEARRPAVLVGDGLAETIAVLALAGVAGRAGVPVAVGCGFAPGLSCLLAAHGGSWFERVEEIHVAKAGTGGPACALVHHRALSRRSYDWREGDWVRRPGGSGRELAWFPDPVGPRDCYRAALPDPVLLHHAFPDVDRITARMAATRRDRLTAPMPMLSPSHLEGGAGAVRVEIRGRRDGVEDVVVLGASGRPAIAAAAVVATAVEWLLAGRNRVRGMVGLAEMVEPLAFLDDLAATGLEAQVFEGDRALV</sequence>
<dbReference type="PANTHER" id="PTHR43796">
    <property type="entry name" value="CARBOXYNORSPERMIDINE SYNTHASE"/>
    <property type="match status" value="1"/>
</dbReference>
<dbReference type="Gene3D" id="3.40.50.720">
    <property type="entry name" value="NAD(P)-binding Rossmann-like Domain"/>
    <property type="match status" value="1"/>
</dbReference>
<dbReference type="PANTHER" id="PTHR43796:SF2">
    <property type="entry name" value="CARBOXYNORSPERMIDINE SYNTHASE"/>
    <property type="match status" value="1"/>
</dbReference>